<keyword evidence="1" id="KW-1133">Transmembrane helix</keyword>
<reference evidence="2 3" key="1">
    <citation type="submission" date="2020-09" db="EMBL/GenBank/DDBJ databases">
        <title>Echinicola sp. CAU 1574 isolated from sand of Sido Beach.</title>
        <authorList>
            <person name="Kim W."/>
        </authorList>
    </citation>
    <scope>NUCLEOTIDE SEQUENCE [LARGE SCALE GENOMIC DNA]</scope>
    <source>
        <strain evidence="2 3">CAU 1574</strain>
    </source>
</reference>
<dbReference type="Proteomes" id="UP000647133">
    <property type="component" value="Unassembled WGS sequence"/>
</dbReference>
<evidence type="ECO:0000313" key="3">
    <source>
        <dbReference type="Proteomes" id="UP000647133"/>
    </source>
</evidence>
<gene>
    <name evidence="2" type="ORF">IFO69_13285</name>
</gene>
<dbReference type="RefSeq" id="WP_192010610.1">
    <property type="nucleotide sequence ID" value="NZ_JACYTQ010000004.1"/>
</dbReference>
<keyword evidence="1" id="KW-0812">Transmembrane</keyword>
<keyword evidence="3" id="KW-1185">Reference proteome</keyword>
<feature type="transmembrane region" description="Helical" evidence="1">
    <location>
        <begin position="65"/>
        <end position="94"/>
    </location>
</feature>
<comment type="caution">
    <text evidence="2">The sequence shown here is derived from an EMBL/GenBank/DDBJ whole genome shotgun (WGS) entry which is preliminary data.</text>
</comment>
<evidence type="ECO:0000256" key="1">
    <source>
        <dbReference type="SAM" id="Phobius"/>
    </source>
</evidence>
<accession>A0ABR9AQ48</accession>
<name>A0ABR9AQ48_9BACT</name>
<protein>
    <submittedName>
        <fullName evidence="2">Uncharacterized protein</fullName>
    </submittedName>
</protein>
<proteinExistence type="predicted"/>
<organism evidence="2 3">
    <name type="scientific">Echinicola arenosa</name>
    <dbReference type="NCBI Taxonomy" id="2774144"/>
    <lineage>
        <taxon>Bacteria</taxon>
        <taxon>Pseudomonadati</taxon>
        <taxon>Bacteroidota</taxon>
        <taxon>Cytophagia</taxon>
        <taxon>Cytophagales</taxon>
        <taxon>Cyclobacteriaceae</taxon>
        <taxon>Echinicola</taxon>
    </lineage>
</organism>
<dbReference type="EMBL" id="JACYTQ010000004">
    <property type="protein sequence ID" value="MBD8489724.1"/>
    <property type="molecule type" value="Genomic_DNA"/>
</dbReference>
<evidence type="ECO:0000313" key="2">
    <source>
        <dbReference type="EMBL" id="MBD8489724.1"/>
    </source>
</evidence>
<keyword evidence="1" id="KW-0472">Membrane</keyword>
<sequence length="112" mass="13433">MEENYRQLAPIWGSQWQAVRKWFYPAWLIYETSYRFYDYSISVYKYIEGYQESVFPILGETGTPILAAFCGMVTFAICTFFLTVPSSFMLYTFFKEDNLTETRFEEKLKRLL</sequence>